<protein>
    <recommendedName>
        <fullName evidence="13">Mechanosensitive ion channel protein MscS</fullName>
    </recommendedName>
</protein>
<dbReference type="InterPro" id="IPR049278">
    <property type="entry name" value="MS_channel_C"/>
</dbReference>
<feature type="domain" description="Mechanosensitive ion channel transmembrane helices 2/3" evidence="10">
    <location>
        <begin position="69"/>
        <end position="112"/>
    </location>
</feature>
<accession>A0AA37SWF0</accession>
<name>A0AA37SWF0_9BACT</name>
<keyword evidence="4 7" id="KW-0812">Transmembrane</keyword>
<dbReference type="PROSITE" id="PS01246">
    <property type="entry name" value="UPF0003"/>
    <property type="match status" value="1"/>
</dbReference>
<evidence type="ECO:0008006" key="13">
    <source>
        <dbReference type="Google" id="ProtNLM"/>
    </source>
</evidence>
<dbReference type="Pfam" id="PF21088">
    <property type="entry name" value="MS_channel_1st"/>
    <property type="match status" value="1"/>
</dbReference>
<feature type="domain" description="Mechanosensitive ion channel MscS C-terminal" evidence="9">
    <location>
        <begin position="189"/>
        <end position="271"/>
    </location>
</feature>
<feature type="transmembrane region" description="Helical" evidence="7">
    <location>
        <begin position="22"/>
        <end position="45"/>
    </location>
</feature>
<evidence type="ECO:0000259" key="10">
    <source>
        <dbReference type="Pfam" id="PF21088"/>
    </source>
</evidence>
<dbReference type="InterPro" id="IPR010920">
    <property type="entry name" value="LSM_dom_sf"/>
</dbReference>
<comment type="caution">
    <text evidence="11">The sequence shown here is derived from an EMBL/GenBank/DDBJ whole genome shotgun (WGS) entry which is preliminary data.</text>
</comment>
<dbReference type="EMBL" id="BSOH01000023">
    <property type="protein sequence ID" value="GLR18965.1"/>
    <property type="molecule type" value="Genomic_DNA"/>
</dbReference>
<dbReference type="InterPro" id="IPR006685">
    <property type="entry name" value="MscS_channel_2nd"/>
</dbReference>
<dbReference type="SUPFAM" id="SSF82861">
    <property type="entry name" value="Mechanosensitive channel protein MscS (YggB), transmembrane region"/>
    <property type="match status" value="1"/>
</dbReference>
<reference evidence="11" key="2">
    <citation type="submission" date="2023-01" db="EMBL/GenBank/DDBJ databases">
        <title>Draft genome sequence of Portibacter lacus strain NBRC 108769.</title>
        <authorList>
            <person name="Sun Q."/>
            <person name="Mori K."/>
        </authorList>
    </citation>
    <scope>NUCLEOTIDE SEQUENCE</scope>
    <source>
        <strain evidence="11">NBRC 108769</strain>
    </source>
</reference>
<dbReference type="Proteomes" id="UP001156666">
    <property type="component" value="Unassembled WGS sequence"/>
</dbReference>
<evidence type="ECO:0000256" key="4">
    <source>
        <dbReference type="ARBA" id="ARBA00022692"/>
    </source>
</evidence>
<feature type="transmembrane region" description="Helical" evidence="7">
    <location>
        <begin position="93"/>
        <end position="111"/>
    </location>
</feature>
<dbReference type="Gene3D" id="1.10.287.1260">
    <property type="match status" value="1"/>
</dbReference>
<proteinExistence type="inferred from homology"/>
<dbReference type="GO" id="GO:0005886">
    <property type="term" value="C:plasma membrane"/>
    <property type="evidence" value="ECO:0007669"/>
    <property type="project" value="UniProtKB-SubCell"/>
</dbReference>
<organism evidence="11 12">
    <name type="scientific">Portibacter lacus</name>
    <dbReference type="NCBI Taxonomy" id="1099794"/>
    <lineage>
        <taxon>Bacteria</taxon>
        <taxon>Pseudomonadati</taxon>
        <taxon>Bacteroidota</taxon>
        <taxon>Saprospiria</taxon>
        <taxon>Saprospirales</taxon>
        <taxon>Haliscomenobacteraceae</taxon>
        <taxon>Portibacter</taxon>
    </lineage>
</organism>
<dbReference type="InterPro" id="IPR006686">
    <property type="entry name" value="MscS_channel_CS"/>
</dbReference>
<dbReference type="Gene3D" id="3.30.70.100">
    <property type="match status" value="1"/>
</dbReference>
<dbReference type="InterPro" id="IPR049142">
    <property type="entry name" value="MS_channel_1st"/>
</dbReference>
<evidence type="ECO:0000313" key="11">
    <source>
        <dbReference type="EMBL" id="GLR18965.1"/>
    </source>
</evidence>
<dbReference type="Pfam" id="PF21082">
    <property type="entry name" value="MS_channel_3rd"/>
    <property type="match status" value="1"/>
</dbReference>
<dbReference type="GO" id="GO:0008381">
    <property type="term" value="F:mechanosensitive monoatomic ion channel activity"/>
    <property type="evidence" value="ECO:0007669"/>
    <property type="project" value="InterPro"/>
</dbReference>
<dbReference type="PANTHER" id="PTHR30221:SF1">
    <property type="entry name" value="SMALL-CONDUCTANCE MECHANOSENSITIVE CHANNEL"/>
    <property type="match status" value="1"/>
</dbReference>
<dbReference type="PANTHER" id="PTHR30221">
    <property type="entry name" value="SMALL-CONDUCTANCE MECHANOSENSITIVE CHANNEL"/>
    <property type="match status" value="1"/>
</dbReference>
<dbReference type="InterPro" id="IPR011014">
    <property type="entry name" value="MscS_channel_TM-2"/>
</dbReference>
<keyword evidence="5 7" id="KW-1133">Transmembrane helix</keyword>
<keyword evidence="12" id="KW-1185">Reference proteome</keyword>
<dbReference type="InterPro" id="IPR045275">
    <property type="entry name" value="MscS_archaea/bacteria_type"/>
</dbReference>
<reference evidence="11" key="1">
    <citation type="journal article" date="2014" name="Int. J. Syst. Evol. Microbiol.">
        <title>Complete genome sequence of Corynebacterium casei LMG S-19264T (=DSM 44701T), isolated from a smear-ripened cheese.</title>
        <authorList>
            <consortium name="US DOE Joint Genome Institute (JGI-PGF)"/>
            <person name="Walter F."/>
            <person name="Albersmeier A."/>
            <person name="Kalinowski J."/>
            <person name="Ruckert C."/>
        </authorList>
    </citation>
    <scope>NUCLEOTIDE SEQUENCE</scope>
    <source>
        <strain evidence="11">NBRC 108769</strain>
    </source>
</reference>
<dbReference type="InterPro" id="IPR011066">
    <property type="entry name" value="MscS_channel_C_sf"/>
</dbReference>
<evidence type="ECO:0000256" key="3">
    <source>
        <dbReference type="ARBA" id="ARBA00022475"/>
    </source>
</evidence>
<evidence type="ECO:0000259" key="8">
    <source>
        <dbReference type="Pfam" id="PF00924"/>
    </source>
</evidence>
<evidence type="ECO:0000256" key="6">
    <source>
        <dbReference type="ARBA" id="ARBA00023136"/>
    </source>
</evidence>
<keyword evidence="3" id="KW-1003">Cell membrane</keyword>
<evidence type="ECO:0000313" key="12">
    <source>
        <dbReference type="Proteomes" id="UP001156666"/>
    </source>
</evidence>
<feature type="transmembrane region" description="Helical" evidence="7">
    <location>
        <begin position="66"/>
        <end position="87"/>
    </location>
</feature>
<evidence type="ECO:0000256" key="2">
    <source>
        <dbReference type="ARBA" id="ARBA00008017"/>
    </source>
</evidence>
<dbReference type="SUPFAM" id="SSF82689">
    <property type="entry name" value="Mechanosensitive channel protein MscS (YggB), C-terminal domain"/>
    <property type="match status" value="1"/>
</dbReference>
<gene>
    <name evidence="11" type="ORF">GCM10007940_35810</name>
</gene>
<evidence type="ECO:0000256" key="1">
    <source>
        <dbReference type="ARBA" id="ARBA00004651"/>
    </source>
</evidence>
<evidence type="ECO:0000259" key="9">
    <source>
        <dbReference type="Pfam" id="PF21082"/>
    </source>
</evidence>
<dbReference type="SUPFAM" id="SSF50182">
    <property type="entry name" value="Sm-like ribonucleoproteins"/>
    <property type="match status" value="1"/>
</dbReference>
<evidence type="ECO:0000256" key="5">
    <source>
        <dbReference type="ARBA" id="ARBA00022989"/>
    </source>
</evidence>
<dbReference type="Gene3D" id="2.30.30.60">
    <property type="match status" value="1"/>
</dbReference>
<dbReference type="RefSeq" id="WP_235292910.1">
    <property type="nucleotide sequence ID" value="NZ_BSOH01000023.1"/>
</dbReference>
<feature type="domain" description="Mechanosensitive ion channel MscS" evidence="8">
    <location>
        <begin position="113"/>
        <end position="179"/>
    </location>
</feature>
<dbReference type="AlphaFoldDB" id="A0AA37SWF0"/>
<comment type="similarity">
    <text evidence="2">Belongs to the MscS (TC 1.A.23) family.</text>
</comment>
<keyword evidence="6 7" id="KW-0472">Membrane</keyword>
<evidence type="ECO:0000256" key="7">
    <source>
        <dbReference type="SAM" id="Phobius"/>
    </source>
</evidence>
<dbReference type="InterPro" id="IPR023408">
    <property type="entry name" value="MscS_beta-dom_sf"/>
</dbReference>
<sequence length="298" mass="32725">MDSWSETLNLIQTKLSLWADKLVLSIPNITLVLIVLVLGIWVIRLAKGRVNKISQKFSSNVALGQLISNVISALLYISLLVLILSILGLSKSVTTVLASAGVMGLAVGLALQDPLMNLFSGVIMSVKSTFKIGDFIETNGHVGSVQAITLRNTMLRTLTGEEVSIPNKMVLQNPVKNMSTNGIRRAEILCGISYGDDLRKVKEIAMNSVADLAYQGVPRPVEFIFLSFGDSSINFQLRFWTNPENVWQFLEAKSEGIIRLKQAFDDADISIPFPIRTLDFGVKGGTELIEMIPEEKQS</sequence>
<dbReference type="Pfam" id="PF00924">
    <property type="entry name" value="MS_channel_2nd"/>
    <property type="match status" value="1"/>
</dbReference>
<comment type="subcellular location">
    <subcellularLocation>
        <location evidence="1">Cell membrane</location>
        <topology evidence="1">Multi-pass membrane protein</topology>
    </subcellularLocation>
</comment>